<evidence type="ECO:0000313" key="9">
    <source>
        <dbReference type="Proteomes" id="UP000053240"/>
    </source>
</evidence>
<keyword evidence="5" id="KW-1133">Transmembrane helix</keyword>
<evidence type="ECO:0000256" key="7">
    <source>
        <dbReference type="ARBA" id="ARBA00023136"/>
    </source>
</evidence>
<keyword evidence="6" id="KW-0408">Iron</keyword>
<evidence type="ECO:0000313" key="8">
    <source>
        <dbReference type="EMBL" id="KPJ06594.1"/>
    </source>
</evidence>
<keyword evidence="4" id="KW-0479">Metal-binding</keyword>
<evidence type="ECO:0000256" key="2">
    <source>
        <dbReference type="ARBA" id="ARBA00022617"/>
    </source>
</evidence>
<dbReference type="InterPro" id="IPR034804">
    <property type="entry name" value="SQR/QFR_C/D"/>
</dbReference>
<evidence type="ECO:0000256" key="5">
    <source>
        <dbReference type="ARBA" id="ARBA00022989"/>
    </source>
</evidence>
<proteinExistence type="predicted"/>
<dbReference type="AlphaFoldDB" id="A0A194QML9"/>
<keyword evidence="2" id="KW-0349">Heme</keyword>
<sequence>MDLNRPMSPHLTIYAPTLPAMTSIAQRITGNKLYYIYINN</sequence>
<dbReference type="EMBL" id="KQ461196">
    <property type="protein sequence ID" value="KPJ06594.1"/>
    <property type="molecule type" value="Genomic_DNA"/>
</dbReference>
<evidence type="ECO:0000256" key="1">
    <source>
        <dbReference type="ARBA" id="ARBA00004370"/>
    </source>
</evidence>
<comment type="subcellular location">
    <subcellularLocation>
        <location evidence="1">Membrane</location>
    </subcellularLocation>
</comment>
<keyword evidence="3" id="KW-0812">Transmembrane</keyword>
<dbReference type="Pfam" id="PF01127">
    <property type="entry name" value="Sdh_cyt"/>
    <property type="match status" value="1"/>
</dbReference>
<accession>A0A194QML9</accession>
<dbReference type="SUPFAM" id="SSF81343">
    <property type="entry name" value="Fumarate reductase respiratory complex transmembrane subunits"/>
    <property type="match status" value="1"/>
</dbReference>
<dbReference type="Gene3D" id="1.20.1300.10">
    <property type="entry name" value="Fumarate reductase/succinate dehydrogenase, transmembrane subunit"/>
    <property type="match status" value="1"/>
</dbReference>
<reference evidence="8 9" key="1">
    <citation type="journal article" date="2015" name="Nat. Commun.">
        <title>Outbred genome sequencing and CRISPR/Cas9 gene editing in butterflies.</title>
        <authorList>
            <person name="Li X."/>
            <person name="Fan D."/>
            <person name="Zhang W."/>
            <person name="Liu G."/>
            <person name="Zhang L."/>
            <person name="Zhao L."/>
            <person name="Fang X."/>
            <person name="Chen L."/>
            <person name="Dong Y."/>
            <person name="Chen Y."/>
            <person name="Ding Y."/>
            <person name="Zhao R."/>
            <person name="Feng M."/>
            <person name="Zhu Y."/>
            <person name="Feng Y."/>
            <person name="Jiang X."/>
            <person name="Zhu D."/>
            <person name="Xiang H."/>
            <person name="Feng X."/>
            <person name="Li S."/>
            <person name="Wang J."/>
            <person name="Zhang G."/>
            <person name="Kronforst M.R."/>
            <person name="Wang W."/>
        </authorList>
    </citation>
    <scope>NUCLEOTIDE SEQUENCE [LARGE SCALE GENOMIC DNA]</scope>
    <source>
        <strain evidence="8">Ya'a_city_454_Pm</strain>
        <tissue evidence="8">Whole body</tissue>
    </source>
</reference>
<evidence type="ECO:0000256" key="4">
    <source>
        <dbReference type="ARBA" id="ARBA00022723"/>
    </source>
</evidence>
<organism evidence="8 9">
    <name type="scientific">Papilio machaon</name>
    <name type="common">Old World swallowtail butterfly</name>
    <dbReference type="NCBI Taxonomy" id="76193"/>
    <lineage>
        <taxon>Eukaryota</taxon>
        <taxon>Metazoa</taxon>
        <taxon>Ecdysozoa</taxon>
        <taxon>Arthropoda</taxon>
        <taxon>Hexapoda</taxon>
        <taxon>Insecta</taxon>
        <taxon>Pterygota</taxon>
        <taxon>Neoptera</taxon>
        <taxon>Endopterygota</taxon>
        <taxon>Lepidoptera</taxon>
        <taxon>Glossata</taxon>
        <taxon>Ditrysia</taxon>
        <taxon>Papilionoidea</taxon>
        <taxon>Papilionidae</taxon>
        <taxon>Papilioninae</taxon>
        <taxon>Papilio</taxon>
    </lineage>
</organism>
<evidence type="ECO:0000256" key="3">
    <source>
        <dbReference type="ARBA" id="ARBA00022692"/>
    </source>
</evidence>
<dbReference type="GO" id="GO:0016020">
    <property type="term" value="C:membrane"/>
    <property type="evidence" value="ECO:0007669"/>
    <property type="project" value="UniProtKB-SubCell"/>
</dbReference>
<dbReference type="GO" id="GO:0046872">
    <property type="term" value="F:metal ion binding"/>
    <property type="evidence" value="ECO:0007669"/>
    <property type="project" value="UniProtKB-KW"/>
</dbReference>
<name>A0A194QML9_PAPMA</name>
<evidence type="ECO:0000256" key="6">
    <source>
        <dbReference type="ARBA" id="ARBA00023004"/>
    </source>
</evidence>
<gene>
    <name evidence="8" type="ORF">RR48_14333</name>
</gene>
<dbReference type="Proteomes" id="UP000053240">
    <property type="component" value="Unassembled WGS sequence"/>
</dbReference>
<dbReference type="InterPro" id="IPR000701">
    <property type="entry name" value="SuccDH_FuR_B_TM-su"/>
</dbReference>
<dbReference type="InParanoid" id="A0A194QML9"/>
<protein>
    <submittedName>
        <fullName evidence="8">Uncharacterized protein</fullName>
    </submittedName>
</protein>
<keyword evidence="9" id="KW-1185">Reference proteome</keyword>
<keyword evidence="7" id="KW-0472">Membrane</keyword>